<dbReference type="GO" id="GO:0008374">
    <property type="term" value="F:O-acyltransferase activity"/>
    <property type="evidence" value="ECO:0007669"/>
    <property type="project" value="TreeGrafter"/>
</dbReference>
<name>A0A8J3CQB0_9PROT</name>
<dbReference type="InterPro" id="IPR051159">
    <property type="entry name" value="Hexapeptide_acetyltransf"/>
</dbReference>
<dbReference type="GO" id="GO:0005829">
    <property type="term" value="C:cytosol"/>
    <property type="evidence" value="ECO:0007669"/>
    <property type="project" value="TreeGrafter"/>
</dbReference>
<organism evidence="3 4">
    <name type="scientific">Algimonas arctica</name>
    <dbReference type="NCBI Taxonomy" id="1479486"/>
    <lineage>
        <taxon>Bacteria</taxon>
        <taxon>Pseudomonadati</taxon>
        <taxon>Pseudomonadota</taxon>
        <taxon>Alphaproteobacteria</taxon>
        <taxon>Maricaulales</taxon>
        <taxon>Robiginitomaculaceae</taxon>
        <taxon>Algimonas</taxon>
    </lineage>
</organism>
<dbReference type="InterPro" id="IPR011004">
    <property type="entry name" value="Trimer_LpxA-like_sf"/>
</dbReference>
<comment type="similarity">
    <text evidence="1">Belongs to the transferase hexapeptide repeat family.</text>
</comment>
<sequence length="192" mass="20914">MVGTSPINVKANRASRKWTPKQLLGRLIWELVRTPVFAWSPRPLWFWRRTILRIFGAKIGPGVRIFSSVKIAIPWNLTIGEYAAVGDGAILYSLGTIEIGPSTTISQYAHLCAGSHDHQRSDFPLAKLPIKIGAEAWVCADAFIGPGVSVGNRAIVGARAVAMRDINNSAIMVGNPATQIGTRDTKGRRTKK</sequence>
<dbReference type="AlphaFoldDB" id="A0A8J3CQB0"/>
<dbReference type="Proteomes" id="UP000634004">
    <property type="component" value="Unassembled WGS sequence"/>
</dbReference>
<gene>
    <name evidence="3" type="primary">wcaF</name>
    <name evidence="3" type="ORF">GCM10009069_05310</name>
</gene>
<dbReference type="RefSeq" id="WP_189495157.1">
    <property type="nucleotide sequence ID" value="NZ_BMZH01000002.1"/>
</dbReference>
<dbReference type="PANTHER" id="PTHR23416">
    <property type="entry name" value="SIALIC ACID SYNTHASE-RELATED"/>
    <property type="match status" value="1"/>
</dbReference>
<proteinExistence type="inferred from homology"/>
<evidence type="ECO:0000313" key="3">
    <source>
        <dbReference type="EMBL" id="GHA85133.1"/>
    </source>
</evidence>
<accession>A0A8J3CQB0</accession>
<evidence type="ECO:0000256" key="1">
    <source>
        <dbReference type="ARBA" id="ARBA00007274"/>
    </source>
</evidence>
<dbReference type="Gene3D" id="2.160.10.10">
    <property type="entry name" value="Hexapeptide repeat proteins"/>
    <property type="match status" value="1"/>
</dbReference>
<keyword evidence="2" id="KW-0808">Transferase</keyword>
<reference evidence="3" key="1">
    <citation type="journal article" date="2014" name="Int. J. Syst. Evol. Microbiol.">
        <title>Complete genome sequence of Corynebacterium casei LMG S-19264T (=DSM 44701T), isolated from a smear-ripened cheese.</title>
        <authorList>
            <consortium name="US DOE Joint Genome Institute (JGI-PGF)"/>
            <person name="Walter F."/>
            <person name="Albersmeier A."/>
            <person name="Kalinowski J."/>
            <person name="Ruckert C."/>
        </authorList>
    </citation>
    <scope>NUCLEOTIDE SEQUENCE</scope>
    <source>
        <strain evidence="3">KCTC 32513</strain>
    </source>
</reference>
<protein>
    <submittedName>
        <fullName evidence="3">Colanic acid biosynthesis acetyltransferase WcaF</fullName>
    </submittedName>
</protein>
<keyword evidence="4" id="KW-1185">Reference proteome</keyword>
<dbReference type="SUPFAM" id="SSF51161">
    <property type="entry name" value="Trimeric LpxA-like enzymes"/>
    <property type="match status" value="1"/>
</dbReference>
<dbReference type="PANTHER" id="PTHR23416:SF23">
    <property type="entry name" value="ACETYLTRANSFERASE C18B11.09C-RELATED"/>
    <property type="match status" value="1"/>
</dbReference>
<evidence type="ECO:0000256" key="2">
    <source>
        <dbReference type="ARBA" id="ARBA00022679"/>
    </source>
</evidence>
<reference evidence="3" key="2">
    <citation type="submission" date="2020-09" db="EMBL/GenBank/DDBJ databases">
        <authorList>
            <person name="Sun Q."/>
            <person name="Kim S."/>
        </authorList>
    </citation>
    <scope>NUCLEOTIDE SEQUENCE</scope>
    <source>
        <strain evidence="3">KCTC 32513</strain>
    </source>
</reference>
<evidence type="ECO:0000313" key="4">
    <source>
        <dbReference type="Proteomes" id="UP000634004"/>
    </source>
</evidence>
<dbReference type="CDD" id="cd05825">
    <property type="entry name" value="LbH_wcaF_like"/>
    <property type="match status" value="1"/>
</dbReference>
<dbReference type="EMBL" id="BMZH01000002">
    <property type="protein sequence ID" value="GHA85133.1"/>
    <property type="molecule type" value="Genomic_DNA"/>
</dbReference>
<comment type="caution">
    <text evidence="3">The sequence shown here is derived from an EMBL/GenBank/DDBJ whole genome shotgun (WGS) entry which is preliminary data.</text>
</comment>